<feature type="transmembrane region" description="Helical" evidence="1">
    <location>
        <begin position="228"/>
        <end position="248"/>
    </location>
</feature>
<accession>A0A2I1FWS1</accession>
<dbReference type="EMBL" id="LLXI01000042">
    <property type="protein sequence ID" value="PKY38835.1"/>
    <property type="molecule type" value="Genomic_DNA"/>
</dbReference>
<feature type="transmembrane region" description="Helical" evidence="1">
    <location>
        <begin position="120"/>
        <end position="137"/>
    </location>
</feature>
<dbReference type="VEuPathDB" id="FungiDB:RhiirFUN_006704"/>
<feature type="transmembrane region" description="Helical" evidence="1">
    <location>
        <begin position="64"/>
        <end position="83"/>
    </location>
</feature>
<evidence type="ECO:0000256" key="1">
    <source>
        <dbReference type="SAM" id="Phobius"/>
    </source>
</evidence>
<feature type="transmembrane region" description="Helical" evidence="1">
    <location>
        <begin position="195"/>
        <end position="216"/>
    </location>
</feature>
<organism evidence="2 3">
    <name type="scientific">Rhizophagus irregularis</name>
    <dbReference type="NCBI Taxonomy" id="588596"/>
    <lineage>
        <taxon>Eukaryota</taxon>
        <taxon>Fungi</taxon>
        <taxon>Fungi incertae sedis</taxon>
        <taxon>Mucoromycota</taxon>
        <taxon>Glomeromycotina</taxon>
        <taxon>Glomeromycetes</taxon>
        <taxon>Glomerales</taxon>
        <taxon>Glomeraceae</taxon>
        <taxon>Rhizophagus</taxon>
    </lineage>
</organism>
<keyword evidence="1" id="KW-0472">Membrane</keyword>
<dbReference type="VEuPathDB" id="FungiDB:FUN_004558"/>
<dbReference type="AlphaFoldDB" id="A0A2I1FWS1"/>
<feature type="transmembrane region" description="Helical" evidence="1">
    <location>
        <begin position="35"/>
        <end position="58"/>
    </location>
</feature>
<evidence type="ECO:0000313" key="2">
    <source>
        <dbReference type="EMBL" id="PKY38835.1"/>
    </source>
</evidence>
<keyword evidence="1" id="KW-1133">Transmembrane helix</keyword>
<keyword evidence="3" id="KW-1185">Reference proteome</keyword>
<proteinExistence type="predicted"/>
<keyword evidence="1" id="KW-0812">Transmembrane</keyword>
<dbReference type="OrthoDB" id="10043543at2759"/>
<protein>
    <submittedName>
        <fullName evidence="2">Uncharacterized protein</fullName>
    </submittedName>
</protein>
<name>A0A2I1FWS1_9GLOM</name>
<dbReference type="NCBIfam" id="NF041646">
    <property type="entry name" value="VC0807_fam"/>
    <property type="match status" value="1"/>
</dbReference>
<evidence type="ECO:0000313" key="3">
    <source>
        <dbReference type="Proteomes" id="UP000234323"/>
    </source>
</evidence>
<reference evidence="2 3" key="1">
    <citation type="submission" date="2015-10" db="EMBL/GenBank/DDBJ databases">
        <title>Genome analyses suggest a sexual origin of heterokaryosis in a supposedly ancient asexual fungus.</title>
        <authorList>
            <person name="Ropars J."/>
            <person name="Sedzielewska K."/>
            <person name="Noel J."/>
            <person name="Charron P."/>
            <person name="Farinelli L."/>
            <person name="Marton T."/>
            <person name="Kruger M."/>
            <person name="Pelin A."/>
            <person name="Brachmann A."/>
            <person name="Corradi N."/>
        </authorList>
    </citation>
    <scope>NUCLEOTIDE SEQUENCE [LARGE SCALE GENOMIC DNA]</scope>
    <source>
        <strain evidence="2 3">A4</strain>
    </source>
</reference>
<comment type="caution">
    <text evidence="2">The sequence shown here is derived from an EMBL/GenBank/DDBJ whole genome shotgun (WGS) entry which is preliminary data.</text>
</comment>
<gene>
    <name evidence="2" type="ORF">RhiirA4_392562</name>
</gene>
<sequence length="274" mass="31194">MSSVKNESGQSPSTTTAPNQYPYEVKLTRKEKLMVYLRIGLMLFFEIALPLILFYVLKNYLKEIWALLISGVPPFLVVIYGIISKRRIDILGALIIISFIVSAIVASLKSDARVYLLRESAITGTIGLTFLITLIPIKYGTFQMRPIIFYFAKDMQTGGSFGYSSPKRNNSGLAEEISERWEIYWKKYAIFRRGFIFLTAFWGIGLVVEVPARVIIVLNTPTTERAVFWTNIVTYSWLGVLILVNILYSKWFKKQCRKIIGEGERQTAANQASV</sequence>
<dbReference type="VEuPathDB" id="FungiDB:RhiirA1_411413"/>
<feature type="transmembrane region" description="Helical" evidence="1">
    <location>
        <begin position="90"/>
        <end position="108"/>
    </location>
</feature>
<dbReference type="Proteomes" id="UP000234323">
    <property type="component" value="Unassembled WGS sequence"/>
</dbReference>